<dbReference type="Gramene" id="C.cajan_01191.t">
    <property type="protein sequence ID" value="C.cajan_01191.t.cds1"/>
    <property type="gene ID" value="C.cajan_01191"/>
</dbReference>
<reference evidence="1 2" key="1">
    <citation type="journal article" date="2012" name="Nat. Biotechnol.">
        <title>Draft genome sequence of pigeonpea (Cajanus cajan), an orphan legume crop of resource-poor farmers.</title>
        <authorList>
            <person name="Varshney R.K."/>
            <person name="Chen W."/>
            <person name="Li Y."/>
            <person name="Bharti A.K."/>
            <person name="Saxena R.K."/>
            <person name="Schlueter J.A."/>
            <person name="Donoghue M.T."/>
            <person name="Azam S."/>
            <person name="Fan G."/>
            <person name="Whaley A.M."/>
            <person name="Farmer A.D."/>
            <person name="Sheridan J."/>
            <person name="Iwata A."/>
            <person name="Tuteja R."/>
            <person name="Penmetsa R.V."/>
            <person name="Wu W."/>
            <person name="Upadhyaya H.D."/>
            <person name="Yang S.P."/>
            <person name="Shah T."/>
            <person name="Saxena K.B."/>
            <person name="Michael T."/>
            <person name="McCombie W.R."/>
            <person name="Yang B."/>
            <person name="Zhang G."/>
            <person name="Yang H."/>
            <person name="Wang J."/>
            <person name="Spillane C."/>
            <person name="Cook D.R."/>
            <person name="May G.D."/>
            <person name="Xu X."/>
            <person name="Jackson S.A."/>
        </authorList>
    </citation>
    <scope>NUCLEOTIDE SEQUENCE [LARGE SCALE GENOMIC DNA]</scope>
    <source>
        <strain evidence="2">cv. Asha</strain>
    </source>
</reference>
<sequence length="157" mass="18424">MTITKPCIFVHQGCIGLYFGDSLHWISFNWQTNAYVILAYNLLDSKFYHLNIPGKVELEKYTLCCLRNIRDCLTFCTVMRDENWDYMVDIWEMKEYGVHTSWTKLTSMQVSNKFPGYMLPACSSDDSIIFVNNETGVLATWNARDETLEYRNFDHVV</sequence>
<proteinExistence type="predicted"/>
<evidence type="ECO:0000313" key="2">
    <source>
        <dbReference type="Proteomes" id="UP000075243"/>
    </source>
</evidence>
<dbReference type="Proteomes" id="UP000075243">
    <property type="component" value="Chromosome 11"/>
</dbReference>
<keyword evidence="2" id="KW-1185">Reference proteome</keyword>
<accession>A0A151SJU5</accession>
<evidence type="ECO:0008006" key="3">
    <source>
        <dbReference type="Google" id="ProtNLM"/>
    </source>
</evidence>
<gene>
    <name evidence="1" type="ORF">KK1_001223</name>
</gene>
<dbReference type="EMBL" id="CM003613">
    <property type="protein sequence ID" value="KYP55019.1"/>
    <property type="molecule type" value="Genomic_DNA"/>
</dbReference>
<name>A0A151SJU5_CAJCA</name>
<dbReference type="AlphaFoldDB" id="A0A151SJU5"/>
<evidence type="ECO:0000313" key="1">
    <source>
        <dbReference type="EMBL" id="KYP55019.1"/>
    </source>
</evidence>
<organism evidence="1 2">
    <name type="scientific">Cajanus cajan</name>
    <name type="common">Pigeon pea</name>
    <name type="synonym">Cajanus indicus</name>
    <dbReference type="NCBI Taxonomy" id="3821"/>
    <lineage>
        <taxon>Eukaryota</taxon>
        <taxon>Viridiplantae</taxon>
        <taxon>Streptophyta</taxon>
        <taxon>Embryophyta</taxon>
        <taxon>Tracheophyta</taxon>
        <taxon>Spermatophyta</taxon>
        <taxon>Magnoliopsida</taxon>
        <taxon>eudicotyledons</taxon>
        <taxon>Gunneridae</taxon>
        <taxon>Pentapetalae</taxon>
        <taxon>rosids</taxon>
        <taxon>fabids</taxon>
        <taxon>Fabales</taxon>
        <taxon>Fabaceae</taxon>
        <taxon>Papilionoideae</taxon>
        <taxon>50 kb inversion clade</taxon>
        <taxon>NPAAA clade</taxon>
        <taxon>indigoferoid/millettioid clade</taxon>
        <taxon>Phaseoleae</taxon>
        <taxon>Cajanus</taxon>
    </lineage>
</organism>
<protein>
    <recommendedName>
        <fullName evidence="3">F-box/kelch-repeat protein At3g06240 family</fullName>
    </recommendedName>
</protein>